<dbReference type="AlphaFoldDB" id="A0A5B7JBF7"/>
<name>A0A5B7JBF7_PORTR</name>
<evidence type="ECO:0000313" key="2">
    <source>
        <dbReference type="Proteomes" id="UP000324222"/>
    </source>
</evidence>
<protein>
    <submittedName>
        <fullName evidence="1">Uncharacterized protein</fullName>
    </submittedName>
</protein>
<dbReference type="Proteomes" id="UP000324222">
    <property type="component" value="Unassembled WGS sequence"/>
</dbReference>
<evidence type="ECO:0000313" key="1">
    <source>
        <dbReference type="EMBL" id="MPC93562.1"/>
    </source>
</evidence>
<gene>
    <name evidence="1" type="ORF">E2C01_088695</name>
</gene>
<dbReference type="EMBL" id="VSRR010095292">
    <property type="protein sequence ID" value="MPC93562.1"/>
    <property type="molecule type" value="Genomic_DNA"/>
</dbReference>
<proteinExistence type="predicted"/>
<accession>A0A5B7JBF7</accession>
<reference evidence="1 2" key="1">
    <citation type="submission" date="2019-05" db="EMBL/GenBank/DDBJ databases">
        <title>Another draft genome of Portunus trituberculatus and its Hox gene families provides insights of decapod evolution.</title>
        <authorList>
            <person name="Jeong J.-H."/>
            <person name="Song I."/>
            <person name="Kim S."/>
            <person name="Choi T."/>
            <person name="Kim D."/>
            <person name="Ryu S."/>
            <person name="Kim W."/>
        </authorList>
    </citation>
    <scope>NUCLEOTIDE SEQUENCE [LARGE SCALE GENOMIC DNA]</scope>
    <source>
        <tissue evidence="1">Muscle</tissue>
    </source>
</reference>
<keyword evidence="2" id="KW-1185">Reference proteome</keyword>
<comment type="caution">
    <text evidence="1">The sequence shown here is derived from an EMBL/GenBank/DDBJ whole genome shotgun (WGS) entry which is preliminary data.</text>
</comment>
<organism evidence="1 2">
    <name type="scientific">Portunus trituberculatus</name>
    <name type="common">Swimming crab</name>
    <name type="synonym">Neptunus trituberculatus</name>
    <dbReference type="NCBI Taxonomy" id="210409"/>
    <lineage>
        <taxon>Eukaryota</taxon>
        <taxon>Metazoa</taxon>
        <taxon>Ecdysozoa</taxon>
        <taxon>Arthropoda</taxon>
        <taxon>Crustacea</taxon>
        <taxon>Multicrustacea</taxon>
        <taxon>Malacostraca</taxon>
        <taxon>Eumalacostraca</taxon>
        <taxon>Eucarida</taxon>
        <taxon>Decapoda</taxon>
        <taxon>Pleocyemata</taxon>
        <taxon>Brachyura</taxon>
        <taxon>Eubrachyura</taxon>
        <taxon>Portunoidea</taxon>
        <taxon>Portunidae</taxon>
        <taxon>Portuninae</taxon>
        <taxon>Portunus</taxon>
    </lineage>
</organism>
<sequence>MLHASTQESASFSLHLKDVAESRVLQQVALQHHDQVHSNHGGGQQDASIQVLLHDLHGEYCRVQAGESWGGECVTCLRCLKKAEATSVCSTPCFLGSVQGVALRGSRAAQRECLREVCAVAGLGREWCAVTSLPHLYTPRAGRHPGLSRLAGASK</sequence>